<dbReference type="PROSITE" id="PS50110">
    <property type="entry name" value="RESPONSE_REGULATORY"/>
    <property type="match status" value="1"/>
</dbReference>
<dbReference type="EC" id="2.7.7.65" evidence="1"/>
<sequence length="463" mass="49816">MTGKILIVDDLAINRIILTAKLGSACYETLTAETGAQAIAMARSRRPDLILLDMMLEDTDGVAVCRSLRADPVTAHIPVLIITASTEQAQRNAALAAGANEFLSKPVDETTLLARIRNLLRAAETEAEWRRQETWCSGHGLAEPAAGFVAAQTRVALLGATPQMARFWRKQVAPLCPQMRFESIGTAEALSYAEGAAPDVFMIVAESPVALRLLLDLQARRATRHSAYCVILPPEAGDQAAMALDLGAHDLLHLPLDAEETALRLGMQITRKRRADALRRTVERGLNLAALDPLTGLLNRRGAEAKLLHLALQARQNGEGFAVLLLDLDRFKAINDTHGHGVGDEVLRQVAARMRSVLSPQDVIVRYGGEEFLIALAGVLLERARAQAQVLCDVIEQTPIATAGGEICVTVSVGVAPGQCGADGEDMRQALARTVDQADRALLASKSHGRNRVTVFEAASLPR</sequence>
<dbReference type="InterPro" id="IPR000160">
    <property type="entry name" value="GGDEF_dom"/>
</dbReference>
<dbReference type="SMART" id="SM00448">
    <property type="entry name" value="REC"/>
    <property type="match status" value="1"/>
</dbReference>
<proteinExistence type="predicted"/>
<dbReference type="Pfam" id="PF00072">
    <property type="entry name" value="Response_reg"/>
    <property type="match status" value="1"/>
</dbReference>
<dbReference type="PANTHER" id="PTHR45138:SF9">
    <property type="entry name" value="DIGUANYLATE CYCLASE DGCM-RELATED"/>
    <property type="match status" value="1"/>
</dbReference>
<keyword evidence="3" id="KW-0597">Phosphoprotein</keyword>
<dbReference type="SUPFAM" id="SSF55073">
    <property type="entry name" value="Nucleotide cyclase"/>
    <property type="match status" value="1"/>
</dbReference>
<dbReference type="EMBL" id="JACBXS010000001">
    <property type="protein sequence ID" value="NYS23415.1"/>
    <property type="molecule type" value="Genomic_DNA"/>
</dbReference>
<protein>
    <recommendedName>
        <fullName evidence="1">diguanylate cyclase</fullName>
        <ecNumber evidence="1">2.7.7.65</ecNumber>
    </recommendedName>
</protein>
<dbReference type="InterPro" id="IPR011006">
    <property type="entry name" value="CheY-like_superfamily"/>
</dbReference>
<dbReference type="GO" id="GO:0000160">
    <property type="term" value="P:phosphorelay signal transduction system"/>
    <property type="evidence" value="ECO:0007669"/>
    <property type="project" value="InterPro"/>
</dbReference>
<keyword evidence="7" id="KW-1185">Reference proteome</keyword>
<name>A0A7Z0HW02_9RHOB</name>
<dbReference type="GO" id="GO:0052621">
    <property type="term" value="F:diguanylate cyclase activity"/>
    <property type="evidence" value="ECO:0007669"/>
    <property type="project" value="UniProtKB-EC"/>
</dbReference>
<comment type="catalytic activity">
    <reaction evidence="2">
        <text>2 GTP = 3',3'-c-di-GMP + 2 diphosphate</text>
        <dbReference type="Rhea" id="RHEA:24898"/>
        <dbReference type="ChEBI" id="CHEBI:33019"/>
        <dbReference type="ChEBI" id="CHEBI:37565"/>
        <dbReference type="ChEBI" id="CHEBI:58805"/>
        <dbReference type="EC" id="2.7.7.65"/>
    </reaction>
</comment>
<gene>
    <name evidence="6" type="ORF">HUK65_00305</name>
</gene>
<dbReference type="PANTHER" id="PTHR45138">
    <property type="entry name" value="REGULATORY COMPONENTS OF SENSORY TRANSDUCTION SYSTEM"/>
    <property type="match status" value="1"/>
</dbReference>
<dbReference type="InterPro" id="IPR029787">
    <property type="entry name" value="Nucleotide_cyclase"/>
</dbReference>
<accession>A0A7Z0HW02</accession>
<dbReference type="RefSeq" id="WP_179904123.1">
    <property type="nucleotide sequence ID" value="NZ_JACBXS010000001.1"/>
</dbReference>
<dbReference type="Gene3D" id="3.30.70.270">
    <property type="match status" value="1"/>
</dbReference>
<dbReference type="PROSITE" id="PS50887">
    <property type="entry name" value="GGDEF"/>
    <property type="match status" value="1"/>
</dbReference>
<evidence type="ECO:0000313" key="7">
    <source>
        <dbReference type="Proteomes" id="UP000529417"/>
    </source>
</evidence>
<dbReference type="Pfam" id="PF00990">
    <property type="entry name" value="GGDEF"/>
    <property type="match status" value="1"/>
</dbReference>
<evidence type="ECO:0000256" key="1">
    <source>
        <dbReference type="ARBA" id="ARBA00012528"/>
    </source>
</evidence>
<comment type="caution">
    <text evidence="6">The sequence shown here is derived from an EMBL/GenBank/DDBJ whole genome shotgun (WGS) entry which is preliminary data.</text>
</comment>
<dbReference type="InterPro" id="IPR001789">
    <property type="entry name" value="Sig_transdc_resp-reg_receiver"/>
</dbReference>
<dbReference type="SUPFAM" id="SSF52172">
    <property type="entry name" value="CheY-like"/>
    <property type="match status" value="1"/>
</dbReference>
<dbReference type="Proteomes" id="UP000529417">
    <property type="component" value="Unassembled WGS sequence"/>
</dbReference>
<dbReference type="SMART" id="SM00267">
    <property type="entry name" value="GGDEF"/>
    <property type="match status" value="1"/>
</dbReference>
<evidence type="ECO:0000256" key="3">
    <source>
        <dbReference type="PROSITE-ProRule" id="PRU00169"/>
    </source>
</evidence>
<evidence type="ECO:0000259" key="4">
    <source>
        <dbReference type="PROSITE" id="PS50110"/>
    </source>
</evidence>
<feature type="modified residue" description="4-aspartylphosphate" evidence="3">
    <location>
        <position position="53"/>
    </location>
</feature>
<organism evidence="6 7">
    <name type="scientific">Rhabdonatronobacter sediminivivens</name>
    <dbReference type="NCBI Taxonomy" id="2743469"/>
    <lineage>
        <taxon>Bacteria</taxon>
        <taxon>Pseudomonadati</taxon>
        <taxon>Pseudomonadota</taxon>
        <taxon>Alphaproteobacteria</taxon>
        <taxon>Rhodobacterales</taxon>
        <taxon>Paracoccaceae</taxon>
        <taxon>Rhabdonatronobacter</taxon>
    </lineage>
</organism>
<dbReference type="InterPro" id="IPR043128">
    <property type="entry name" value="Rev_trsase/Diguanyl_cyclase"/>
</dbReference>
<dbReference type="InterPro" id="IPR050469">
    <property type="entry name" value="Diguanylate_Cyclase"/>
</dbReference>
<reference evidence="6 7" key="1">
    <citation type="journal article" date="2000" name="Arch. Microbiol.">
        <title>Rhodobaca bogoriensis gen. nov. and sp. nov., an alkaliphilic purple nonsulfur bacterium from African Rift Valley soda lakes.</title>
        <authorList>
            <person name="Milford A.D."/>
            <person name="Achenbach L.A."/>
            <person name="Jung D.O."/>
            <person name="Madigan M.T."/>
        </authorList>
    </citation>
    <scope>NUCLEOTIDE SEQUENCE [LARGE SCALE GENOMIC DNA]</scope>
    <source>
        <strain evidence="6 7">2376</strain>
    </source>
</reference>
<dbReference type="AlphaFoldDB" id="A0A7Z0HW02"/>
<dbReference type="CDD" id="cd01949">
    <property type="entry name" value="GGDEF"/>
    <property type="match status" value="1"/>
</dbReference>
<dbReference type="GO" id="GO:1902201">
    <property type="term" value="P:negative regulation of bacterial-type flagellum-dependent cell motility"/>
    <property type="evidence" value="ECO:0007669"/>
    <property type="project" value="TreeGrafter"/>
</dbReference>
<dbReference type="GO" id="GO:0005886">
    <property type="term" value="C:plasma membrane"/>
    <property type="evidence" value="ECO:0007669"/>
    <property type="project" value="TreeGrafter"/>
</dbReference>
<dbReference type="GO" id="GO:0043709">
    <property type="term" value="P:cell adhesion involved in single-species biofilm formation"/>
    <property type="evidence" value="ECO:0007669"/>
    <property type="project" value="TreeGrafter"/>
</dbReference>
<feature type="domain" description="Response regulatory" evidence="4">
    <location>
        <begin position="4"/>
        <end position="120"/>
    </location>
</feature>
<evidence type="ECO:0000256" key="2">
    <source>
        <dbReference type="ARBA" id="ARBA00034247"/>
    </source>
</evidence>
<evidence type="ECO:0000313" key="6">
    <source>
        <dbReference type="EMBL" id="NYS23415.1"/>
    </source>
</evidence>
<dbReference type="Gene3D" id="3.40.50.2300">
    <property type="match status" value="1"/>
</dbReference>
<evidence type="ECO:0000259" key="5">
    <source>
        <dbReference type="PROSITE" id="PS50887"/>
    </source>
</evidence>
<dbReference type="NCBIfam" id="TIGR00254">
    <property type="entry name" value="GGDEF"/>
    <property type="match status" value="1"/>
</dbReference>
<dbReference type="FunFam" id="3.30.70.270:FF:000001">
    <property type="entry name" value="Diguanylate cyclase domain protein"/>
    <property type="match status" value="1"/>
</dbReference>
<feature type="domain" description="GGDEF" evidence="5">
    <location>
        <begin position="319"/>
        <end position="458"/>
    </location>
</feature>